<dbReference type="AlphaFoldDB" id="A0A3N9XUR0"/>
<accession>A0A3N9XUR0</accession>
<reference evidence="2 3" key="1">
    <citation type="submission" date="2018-04" db="EMBL/GenBank/DDBJ databases">
        <title>Micromonosporas from Atacama Desert.</title>
        <authorList>
            <person name="Carro L."/>
            <person name="Klenk H.-P."/>
            <person name="Goodfellow M."/>
        </authorList>
    </citation>
    <scope>NUCLEOTIDE SEQUENCE [LARGE SCALE GENOMIC DNA]</scope>
    <source>
        <strain evidence="2 3">LB19</strain>
    </source>
</reference>
<evidence type="ECO:0000313" key="3">
    <source>
        <dbReference type="Proteomes" id="UP000278981"/>
    </source>
</evidence>
<evidence type="ECO:0000256" key="1">
    <source>
        <dbReference type="SAM" id="MobiDB-lite"/>
    </source>
</evidence>
<sequence length="360" mass="37805">MPHPAAPGVAGHLPPHRQGGPTVVAPRTLRLTSRDDIVVAVPYLLGFHPTDSLVCIALDDRRIQFVARLDLPEPSALDDFAPPAAHTATLLAQYASAVILVGYGPADRVAPATAALTTELQSIDVTVPEVLRVADDRYWCLCGAPGCADGVAYDPSGSSVPAEAVYLGIAPLPDRAALQDLISPVTGPGRERMRAATETALRRLAGMLTDGRDPTAAVGGQPPSSPPEQVVTDGVTAVRQAYESAERGDVLSDDDVAWLTVVLMVPEVRDHAWITGDGSDAQRRLWTDVTRRAMPGLSAAPACLLAVTAYLDGDGAMARIGVDRALDADPDYRLAHLLAQALQAGVPPHVWQAAITGTTE</sequence>
<name>A0A3N9XUR0_9ACTN</name>
<dbReference type="Pfam" id="PF13830">
    <property type="entry name" value="DUF4192"/>
    <property type="match status" value="1"/>
</dbReference>
<dbReference type="Proteomes" id="UP000278981">
    <property type="component" value="Unassembled WGS sequence"/>
</dbReference>
<comment type="caution">
    <text evidence="2">The sequence shown here is derived from an EMBL/GenBank/DDBJ whole genome shotgun (WGS) entry which is preliminary data.</text>
</comment>
<gene>
    <name evidence="2" type="ORF">DDE19_14095</name>
</gene>
<evidence type="ECO:0000313" key="2">
    <source>
        <dbReference type="EMBL" id="RQX16704.1"/>
    </source>
</evidence>
<dbReference type="InterPro" id="IPR025447">
    <property type="entry name" value="DUF4192"/>
</dbReference>
<organism evidence="2 3">
    <name type="scientific">Micromonospora ureilytica</name>
    <dbReference type="NCBI Taxonomy" id="709868"/>
    <lineage>
        <taxon>Bacteria</taxon>
        <taxon>Bacillati</taxon>
        <taxon>Actinomycetota</taxon>
        <taxon>Actinomycetes</taxon>
        <taxon>Micromonosporales</taxon>
        <taxon>Micromonosporaceae</taxon>
        <taxon>Micromonospora</taxon>
    </lineage>
</organism>
<protein>
    <submittedName>
        <fullName evidence="2">DUF4192 domain-containing protein</fullName>
    </submittedName>
</protein>
<dbReference type="EMBL" id="QDGB01000247">
    <property type="protein sequence ID" value="RQX16704.1"/>
    <property type="molecule type" value="Genomic_DNA"/>
</dbReference>
<proteinExistence type="predicted"/>
<dbReference type="OrthoDB" id="3264463at2"/>
<feature type="region of interest" description="Disordered" evidence="1">
    <location>
        <begin position="1"/>
        <end position="23"/>
    </location>
</feature>